<organism evidence="1 2">
    <name type="scientific">Fodinibius salsisoli</name>
    <dbReference type="NCBI Taxonomy" id="2820877"/>
    <lineage>
        <taxon>Bacteria</taxon>
        <taxon>Pseudomonadati</taxon>
        <taxon>Balneolota</taxon>
        <taxon>Balneolia</taxon>
        <taxon>Balneolales</taxon>
        <taxon>Balneolaceae</taxon>
        <taxon>Fodinibius</taxon>
    </lineage>
</organism>
<evidence type="ECO:0000313" key="2">
    <source>
        <dbReference type="Proteomes" id="UP001207918"/>
    </source>
</evidence>
<gene>
    <name evidence="1" type="ORF">J6I44_03050</name>
</gene>
<protein>
    <recommendedName>
        <fullName evidence="3">DNA-directed DNA polymerase</fullName>
    </recommendedName>
</protein>
<keyword evidence="2" id="KW-1185">Reference proteome</keyword>
<reference evidence="1 2" key="1">
    <citation type="submission" date="2021-03" db="EMBL/GenBank/DDBJ databases">
        <title>Aliifodinibius sp. nov., a new bacterium isolated from saline soil.</title>
        <authorList>
            <person name="Galisteo C."/>
            <person name="De La Haba R."/>
            <person name="Sanchez-Porro C."/>
            <person name="Ventosa A."/>
        </authorList>
    </citation>
    <scope>NUCLEOTIDE SEQUENCE [LARGE SCALE GENOMIC DNA]</scope>
    <source>
        <strain evidence="1 2">1BSP15-2V2</strain>
    </source>
</reference>
<comment type="caution">
    <text evidence="1">The sequence shown here is derived from an EMBL/GenBank/DDBJ whole genome shotgun (WGS) entry which is preliminary data.</text>
</comment>
<accession>A0ABT3PIP6</accession>
<evidence type="ECO:0000313" key="1">
    <source>
        <dbReference type="EMBL" id="MCW9705813.1"/>
    </source>
</evidence>
<name>A0ABT3PIP6_9BACT</name>
<dbReference type="Proteomes" id="UP001207918">
    <property type="component" value="Unassembled WGS sequence"/>
</dbReference>
<sequence>MKYQYITIPNIEYEEKLRTFLYSGYYYTFCKKYSKRFENRHEKVEENPDKMIGKLISSSYDILLKIKLFIHDLYLSEWRYKGAYNNYTHMHEKGYDYILFFESHSKIQERIYDSRYRELIIDFLKSEKIIEVDKSYWTLEAQKKGSKSKGYRVHPRLYSQDIPLLEKRLTIAEDLYNKYNGIDTLQRGTTYPKYIKRLRDQFDGWRLDVDAIPNNLKEEYEENIQTYLNADYFTFSGKGNRMYTPETFVKSELKKYLYYKERENTTYKLIEISNCHAYTLSTMLPADLTNKEKESLNSISRSLTLYMQNSDEEDKQYIIDQLSEMIQHDRHGVLDLSDNYNNIIDHVEIIEHDPDFENLLNSDKQEYIVFMFLAMSSTIYDALADRFGYTRSELKGWYRTVFNFDNELFDYNKFEFLAMMSNCFPKVMKKINTIRSNSTKNYSNMNQKIESEIMLKNVCQYLVDNDIEFIGLHDGVIVPEHHEIETQIEVQLTAKRIHGLDIPTRIEAL</sequence>
<dbReference type="EMBL" id="JAGGJA010000002">
    <property type="protein sequence ID" value="MCW9705813.1"/>
    <property type="molecule type" value="Genomic_DNA"/>
</dbReference>
<proteinExistence type="predicted"/>
<evidence type="ECO:0008006" key="3">
    <source>
        <dbReference type="Google" id="ProtNLM"/>
    </source>
</evidence>
<dbReference type="RefSeq" id="WP_265764481.1">
    <property type="nucleotide sequence ID" value="NZ_JAGGJA010000002.1"/>
</dbReference>